<accession>A0A9W8BMA1</accession>
<dbReference type="Proteomes" id="UP001150907">
    <property type="component" value="Unassembled WGS sequence"/>
</dbReference>
<reference evidence="2" key="1">
    <citation type="submission" date="2022-07" db="EMBL/GenBank/DDBJ databases">
        <title>Phylogenomic reconstructions and comparative analyses of Kickxellomycotina fungi.</title>
        <authorList>
            <person name="Reynolds N.K."/>
            <person name="Stajich J.E."/>
            <person name="Barry K."/>
            <person name="Grigoriev I.V."/>
            <person name="Crous P."/>
            <person name="Smith M.E."/>
        </authorList>
    </citation>
    <scope>NUCLEOTIDE SEQUENCE</scope>
    <source>
        <strain evidence="2">IMI 214461</strain>
    </source>
</reference>
<organism evidence="2 3">
    <name type="scientific">Coemansia thaxteri</name>
    <dbReference type="NCBI Taxonomy" id="2663907"/>
    <lineage>
        <taxon>Eukaryota</taxon>
        <taxon>Fungi</taxon>
        <taxon>Fungi incertae sedis</taxon>
        <taxon>Zoopagomycota</taxon>
        <taxon>Kickxellomycotina</taxon>
        <taxon>Kickxellomycetes</taxon>
        <taxon>Kickxellales</taxon>
        <taxon>Kickxellaceae</taxon>
        <taxon>Coemansia</taxon>
    </lineage>
</organism>
<evidence type="ECO:0000256" key="1">
    <source>
        <dbReference type="SAM" id="MobiDB-lite"/>
    </source>
</evidence>
<evidence type="ECO:0000313" key="3">
    <source>
        <dbReference type="Proteomes" id="UP001150907"/>
    </source>
</evidence>
<keyword evidence="3" id="KW-1185">Reference proteome</keyword>
<proteinExistence type="predicted"/>
<dbReference type="EMBL" id="JANBQF010000046">
    <property type="protein sequence ID" value="KAJ2006832.1"/>
    <property type="molecule type" value="Genomic_DNA"/>
</dbReference>
<protein>
    <submittedName>
        <fullName evidence="2">Uncharacterized protein</fullName>
    </submittedName>
</protein>
<name>A0A9W8BMA1_9FUNG</name>
<comment type="caution">
    <text evidence="2">The sequence shown here is derived from an EMBL/GenBank/DDBJ whole genome shotgun (WGS) entry which is preliminary data.</text>
</comment>
<gene>
    <name evidence="2" type="ORF">H4R26_001143</name>
</gene>
<dbReference type="AlphaFoldDB" id="A0A9W8BMA1"/>
<feature type="region of interest" description="Disordered" evidence="1">
    <location>
        <begin position="1"/>
        <end position="76"/>
    </location>
</feature>
<sequence length="110" mass="12558">MEHEPAKEEQMKGVPMKEVPMKEVLMKEEPMAGVLRQDGLEKQGEQQQEPEEPEEPEEGRPELEEQSLGLLVPGELANRERQELVLERQGQGRRQGVPVLLERLLGRKAV</sequence>
<feature type="compositionally biased region" description="Acidic residues" evidence="1">
    <location>
        <begin position="48"/>
        <end position="57"/>
    </location>
</feature>
<feature type="compositionally biased region" description="Basic and acidic residues" evidence="1">
    <location>
        <begin position="19"/>
        <end position="30"/>
    </location>
</feature>
<feature type="compositionally biased region" description="Basic and acidic residues" evidence="1">
    <location>
        <begin position="1"/>
        <end position="11"/>
    </location>
</feature>
<evidence type="ECO:0000313" key="2">
    <source>
        <dbReference type="EMBL" id="KAJ2006832.1"/>
    </source>
</evidence>